<keyword evidence="1" id="KW-1015">Disulfide bond</keyword>
<name>A0A8D0D6J2_SANLU</name>
<dbReference type="GO" id="GO:0006508">
    <property type="term" value="P:proteolysis"/>
    <property type="evidence" value="ECO:0007669"/>
    <property type="project" value="InterPro"/>
</dbReference>
<dbReference type="InterPro" id="IPR043504">
    <property type="entry name" value="Peptidase_S1_PA_chymotrypsin"/>
</dbReference>
<accession>A0A8D0D6J2</accession>
<dbReference type="AlphaFoldDB" id="A0A8D0D6J2"/>
<dbReference type="PANTHER" id="PTHR24252:SF26">
    <property type="entry name" value="TRANSMEMBRANE SERINE PROTEASE 9"/>
    <property type="match status" value="1"/>
</dbReference>
<organism evidence="4 5">
    <name type="scientific">Sander lucioperca</name>
    <name type="common">Pike-perch</name>
    <name type="synonym">Perca lucioperca</name>
    <dbReference type="NCBI Taxonomy" id="283035"/>
    <lineage>
        <taxon>Eukaryota</taxon>
        <taxon>Metazoa</taxon>
        <taxon>Chordata</taxon>
        <taxon>Craniata</taxon>
        <taxon>Vertebrata</taxon>
        <taxon>Euteleostomi</taxon>
        <taxon>Actinopterygii</taxon>
        <taxon>Neopterygii</taxon>
        <taxon>Teleostei</taxon>
        <taxon>Neoteleostei</taxon>
        <taxon>Acanthomorphata</taxon>
        <taxon>Eupercaria</taxon>
        <taxon>Perciformes</taxon>
        <taxon>Percoidei</taxon>
        <taxon>Percidae</taxon>
        <taxon>Luciopercinae</taxon>
        <taxon>Sander</taxon>
    </lineage>
</organism>
<dbReference type="GeneTree" id="ENSGT00940000159993"/>
<dbReference type="PROSITE" id="PS00134">
    <property type="entry name" value="TRYPSIN_HIS"/>
    <property type="match status" value="1"/>
</dbReference>
<dbReference type="Ensembl" id="ENSSLUT00000043687.1">
    <property type="protein sequence ID" value="ENSSLUP00000042356.1"/>
    <property type="gene ID" value="ENSSLUG00000018716.1"/>
</dbReference>
<evidence type="ECO:0000256" key="2">
    <source>
        <dbReference type="SAM" id="MobiDB-lite"/>
    </source>
</evidence>
<dbReference type="PROSITE" id="PS50240">
    <property type="entry name" value="TRYPSIN_DOM"/>
    <property type="match status" value="1"/>
</dbReference>
<reference evidence="4" key="1">
    <citation type="submission" date="2025-08" db="UniProtKB">
        <authorList>
            <consortium name="Ensembl"/>
        </authorList>
    </citation>
    <scope>IDENTIFICATION</scope>
</reference>
<dbReference type="GO" id="GO:0004252">
    <property type="term" value="F:serine-type endopeptidase activity"/>
    <property type="evidence" value="ECO:0007669"/>
    <property type="project" value="InterPro"/>
</dbReference>
<dbReference type="InterPro" id="IPR018114">
    <property type="entry name" value="TRYPSIN_HIS"/>
</dbReference>
<dbReference type="InterPro" id="IPR001254">
    <property type="entry name" value="Trypsin_dom"/>
</dbReference>
<reference evidence="4" key="2">
    <citation type="submission" date="2025-09" db="UniProtKB">
        <authorList>
            <consortium name="Ensembl"/>
        </authorList>
    </citation>
    <scope>IDENTIFICATION</scope>
</reference>
<dbReference type="PANTHER" id="PTHR24252">
    <property type="entry name" value="ACROSIN-RELATED"/>
    <property type="match status" value="1"/>
</dbReference>
<evidence type="ECO:0000313" key="4">
    <source>
        <dbReference type="Ensembl" id="ENSSLUP00000042356.1"/>
    </source>
</evidence>
<evidence type="ECO:0000313" key="5">
    <source>
        <dbReference type="Proteomes" id="UP000694568"/>
    </source>
</evidence>
<protein>
    <submittedName>
        <fullName evidence="4">Transmembrane serine protease 9</fullName>
    </submittedName>
</protein>
<dbReference type="Proteomes" id="UP000694568">
    <property type="component" value="Unplaced"/>
</dbReference>
<dbReference type="Gene3D" id="2.40.10.10">
    <property type="entry name" value="Trypsin-like serine proteases"/>
    <property type="match status" value="1"/>
</dbReference>
<dbReference type="SUPFAM" id="SSF50494">
    <property type="entry name" value="Trypsin-like serine proteases"/>
    <property type="match status" value="1"/>
</dbReference>
<dbReference type="Pfam" id="PF00089">
    <property type="entry name" value="Trypsin"/>
    <property type="match status" value="1"/>
</dbReference>
<feature type="domain" description="Peptidase S1" evidence="3">
    <location>
        <begin position="39"/>
        <end position="102"/>
    </location>
</feature>
<proteinExistence type="predicted"/>
<evidence type="ECO:0000259" key="3">
    <source>
        <dbReference type="PROSITE" id="PS50240"/>
    </source>
</evidence>
<dbReference type="InterPro" id="IPR009003">
    <property type="entry name" value="Peptidase_S1_PA"/>
</dbReference>
<evidence type="ECO:0000256" key="1">
    <source>
        <dbReference type="ARBA" id="ARBA00023157"/>
    </source>
</evidence>
<sequence length="102" mass="11427">IFKLYLFLKKTSLLHLHLDRIIQLFPSACGTRPAMGNRVVGGADARQGELPWQVSLRLHRCGATLIHSKWLLTAAHCLKRSPGHPHPEGRHPPGLQQHQHGL</sequence>
<keyword evidence="5" id="KW-1185">Reference proteome</keyword>
<feature type="region of interest" description="Disordered" evidence="2">
    <location>
        <begin position="81"/>
        <end position="102"/>
    </location>
</feature>